<name>A0ABQ1QKW1_9RHOB</name>
<dbReference type="Pfam" id="PF20057">
    <property type="entry name" value="DUF6456"/>
    <property type="match status" value="1"/>
</dbReference>
<evidence type="ECO:0000313" key="4">
    <source>
        <dbReference type="Proteomes" id="UP000617355"/>
    </source>
</evidence>
<feature type="compositionally biased region" description="Basic residues" evidence="1">
    <location>
        <begin position="214"/>
        <end position="224"/>
    </location>
</feature>
<sequence>MANATRALRWDGLPNWLPRPVRLYLAHTEGGESIRALARAAGCHPSTVLRQVRRTETLRDDPLTDTALARLGRQWRTWAGAVSRPFPAQDHSPMPEFDPIDDETLARDMLRALKALLEPRTLMVIAQGVEDAVVVHNAGGDRPVRRAVVGRPVAEALVLRELIAGEPSGRIARYTITAAGRAEAIRRIAEAESRRAAGTGLAEDADAAPVPRPQARRRAEPRKRAVGADAPLHVLARRRRTDGSAFLPPELIAAALKFRESYELARIGGGLTRDWGRLVSGRTASGRVVNGAGPTRRLEAEQSLAAAIRALGPDLAESVLLAVCHERGMEEIEDQLDFPARSGKIVLRIALRTLHRHYAEHGSGDDDLIY</sequence>
<feature type="domain" description="DUF6456" evidence="2">
    <location>
        <begin position="224"/>
        <end position="359"/>
    </location>
</feature>
<proteinExistence type="predicted"/>
<dbReference type="InterPro" id="IPR045599">
    <property type="entry name" value="DUF6456"/>
</dbReference>
<dbReference type="Proteomes" id="UP000617355">
    <property type="component" value="Unassembled WGS sequence"/>
</dbReference>
<evidence type="ECO:0000256" key="1">
    <source>
        <dbReference type="SAM" id="MobiDB-lite"/>
    </source>
</evidence>
<organism evidence="3 4">
    <name type="scientific">Sinisalibacter lacisalsi</name>
    <dbReference type="NCBI Taxonomy" id="1526570"/>
    <lineage>
        <taxon>Bacteria</taxon>
        <taxon>Pseudomonadati</taxon>
        <taxon>Pseudomonadota</taxon>
        <taxon>Alphaproteobacteria</taxon>
        <taxon>Rhodobacterales</taxon>
        <taxon>Roseobacteraceae</taxon>
        <taxon>Sinisalibacter</taxon>
    </lineage>
</organism>
<keyword evidence="4" id="KW-1185">Reference proteome</keyword>
<feature type="region of interest" description="Disordered" evidence="1">
    <location>
        <begin position="196"/>
        <end position="224"/>
    </location>
</feature>
<dbReference type="RefSeq" id="WP_188526987.1">
    <property type="nucleotide sequence ID" value="NZ_BMGI01000002.1"/>
</dbReference>
<evidence type="ECO:0000313" key="3">
    <source>
        <dbReference type="EMBL" id="GGD31720.1"/>
    </source>
</evidence>
<evidence type="ECO:0000259" key="2">
    <source>
        <dbReference type="Pfam" id="PF20057"/>
    </source>
</evidence>
<dbReference type="EMBL" id="BMGI01000002">
    <property type="protein sequence ID" value="GGD31720.1"/>
    <property type="molecule type" value="Genomic_DNA"/>
</dbReference>
<gene>
    <name evidence="3" type="ORF">GCM10011358_14720</name>
</gene>
<reference evidence="4" key="1">
    <citation type="journal article" date="2019" name="Int. J. Syst. Evol. Microbiol.">
        <title>The Global Catalogue of Microorganisms (GCM) 10K type strain sequencing project: providing services to taxonomists for standard genome sequencing and annotation.</title>
        <authorList>
            <consortium name="The Broad Institute Genomics Platform"/>
            <consortium name="The Broad Institute Genome Sequencing Center for Infectious Disease"/>
            <person name="Wu L."/>
            <person name="Ma J."/>
        </authorList>
    </citation>
    <scope>NUCLEOTIDE SEQUENCE [LARGE SCALE GENOMIC DNA]</scope>
    <source>
        <strain evidence="4">CGMCC 1.12922</strain>
    </source>
</reference>
<accession>A0ABQ1QKW1</accession>
<comment type="caution">
    <text evidence="3">The sequence shown here is derived from an EMBL/GenBank/DDBJ whole genome shotgun (WGS) entry which is preliminary data.</text>
</comment>
<protein>
    <submittedName>
        <fullName evidence="3">Helix-turn-helix domain containing protein</fullName>
    </submittedName>
</protein>